<gene>
    <name evidence="9" type="ORF">EDC30_101169</name>
</gene>
<dbReference type="Proteomes" id="UP000295382">
    <property type="component" value="Unassembled WGS sequence"/>
</dbReference>
<dbReference type="EMBL" id="SLZQ01000001">
    <property type="protein sequence ID" value="TCS39217.1"/>
    <property type="molecule type" value="Genomic_DNA"/>
</dbReference>
<dbReference type="SUPFAM" id="SSF55874">
    <property type="entry name" value="ATPase domain of HSP90 chaperone/DNA topoisomerase II/histidine kinase"/>
    <property type="match status" value="1"/>
</dbReference>
<sequence>MDHNPKETLLPLFLASSVHDMKNSVGMLSASLEKMLGELDPQTFASYQEMAHMLFEVQRVNGNLTQLLTLYKLGQHMYPFDPQACSIAQCALELESQNRALLDSRGIKLYMEYPPELVWHLDEDLINGVLNHALNNAIRYTHDKIRLVFATRDGILEIRVEDNGAGYPQSLLDSPATAQGVNFRSGSTGLGLHFAREVASLHRHRDRAGTLRLENGGALGGGCFVLELP</sequence>
<dbReference type="GO" id="GO:0000156">
    <property type="term" value="F:phosphorelay response regulator activity"/>
    <property type="evidence" value="ECO:0007669"/>
    <property type="project" value="TreeGrafter"/>
</dbReference>
<keyword evidence="5 9" id="KW-0418">Kinase</keyword>
<dbReference type="InterPro" id="IPR036890">
    <property type="entry name" value="HATPase_C_sf"/>
</dbReference>
<comment type="caution">
    <text evidence="9">The sequence shown here is derived from an EMBL/GenBank/DDBJ whole genome shotgun (WGS) entry which is preliminary data.</text>
</comment>
<feature type="domain" description="Histidine kinase" evidence="8">
    <location>
        <begin position="16"/>
        <end position="229"/>
    </location>
</feature>
<dbReference type="PANTHER" id="PTHR42878">
    <property type="entry name" value="TWO-COMPONENT HISTIDINE KINASE"/>
    <property type="match status" value="1"/>
</dbReference>
<dbReference type="OrthoDB" id="9806130at2"/>
<dbReference type="InterPro" id="IPR005467">
    <property type="entry name" value="His_kinase_dom"/>
</dbReference>
<dbReference type="GO" id="GO:0004673">
    <property type="term" value="F:protein histidine kinase activity"/>
    <property type="evidence" value="ECO:0007669"/>
    <property type="project" value="UniProtKB-EC"/>
</dbReference>
<dbReference type="Pfam" id="PF02518">
    <property type="entry name" value="HATPase_c"/>
    <property type="match status" value="1"/>
</dbReference>
<dbReference type="PRINTS" id="PR00344">
    <property type="entry name" value="BCTRLSENSOR"/>
</dbReference>
<accession>A0A4R3I0J8</accession>
<dbReference type="Gene3D" id="3.30.565.10">
    <property type="entry name" value="Histidine kinase-like ATPase, C-terminal domain"/>
    <property type="match status" value="1"/>
</dbReference>
<dbReference type="PANTHER" id="PTHR42878:SF7">
    <property type="entry name" value="SENSOR HISTIDINE KINASE GLRK"/>
    <property type="match status" value="1"/>
</dbReference>
<evidence type="ECO:0000256" key="7">
    <source>
        <dbReference type="ARBA" id="ARBA00023012"/>
    </source>
</evidence>
<dbReference type="EC" id="2.7.13.3" evidence="2"/>
<evidence type="ECO:0000256" key="3">
    <source>
        <dbReference type="ARBA" id="ARBA00022679"/>
    </source>
</evidence>
<evidence type="ECO:0000313" key="9">
    <source>
        <dbReference type="EMBL" id="TCS39217.1"/>
    </source>
</evidence>
<dbReference type="SMART" id="SM00387">
    <property type="entry name" value="HATPase_c"/>
    <property type="match status" value="1"/>
</dbReference>
<dbReference type="InterPro" id="IPR003594">
    <property type="entry name" value="HATPase_dom"/>
</dbReference>
<comment type="catalytic activity">
    <reaction evidence="1">
        <text>ATP + protein L-histidine = ADP + protein N-phospho-L-histidine.</text>
        <dbReference type="EC" id="2.7.13.3"/>
    </reaction>
</comment>
<dbReference type="GO" id="GO:0030295">
    <property type="term" value="F:protein kinase activator activity"/>
    <property type="evidence" value="ECO:0007669"/>
    <property type="project" value="TreeGrafter"/>
</dbReference>
<name>A0A4R3I0J8_PAULE</name>
<evidence type="ECO:0000256" key="5">
    <source>
        <dbReference type="ARBA" id="ARBA00022777"/>
    </source>
</evidence>
<protein>
    <recommendedName>
        <fullName evidence="2">histidine kinase</fullName>
        <ecNumber evidence="2">2.7.13.3</ecNumber>
    </recommendedName>
</protein>
<evidence type="ECO:0000256" key="4">
    <source>
        <dbReference type="ARBA" id="ARBA00022741"/>
    </source>
</evidence>
<evidence type="ECO:0000313" key="10">
    <source>
        <dbReference type="Proteomes" id="UP000295382"/>
    </source>
</evidence>
<evidence type="ECO:0000259" key="8">
    <source>
        <dbReference type="PROSITE" id="PS50109"/>
    </source>
</evidence>
<reference evidence="9 10" key="1">
    <citation type="submission" date="2019-03" db="EMBL/GenBank/DDBJ databases">
        <title>Genomic Encyclopedia of Type Strains, Phase IV (KMG-IV): sequencing the most valuable type-strain genomes for metagenomic binning, comparative biology and taxonomic classification.</title>
        <authorList>
            <person name="Goeker M."/>
        </authorList>
    </citation>
    <scope>NUCLEOTIDE SEQUENCE [LARGE SCALE GENOMIC DNA]</scope>
    <source>
        <strain evidence="9 10">DSM 7445</strain>
    </source>
</reference>
<evidence type="ECO:0000256" key="1">
    <source>
        <dbReference type="ARBA" id="ARBA00000085"/>
    </source>
</evidence>
<dbReference type="AlphaFoldDB" id="A0A4R3I0J8"/>
<proteinExistence type="predicted"/>
<keyword evidence="3" id="KW-0808">Transferase</keyword>
<evidence type="ECO:0000256" key="6">
    <source>
        <dbReference type="ARBA" id="ARBA00022840"/>
    </source>
</evidence>
<keyword evidence="7" id="KW-0902">Two-component regulatory system</keyword>
<dbReference type="InterPro" id="IPR050351">
    <property type="entry name" value="BphY/WalK/GraS-like"/>
</dbReference>
<dbReference type="PROSITE" id="PS50109">
    <property type="entry name" value="HIS_KIN"/>
    <property type="match status" value="1"/>
</dbReference>
<keyword evidence="6" id="KW-0067">ATP-binding</keyword>
<keyword evidence="10" id="KW-1185">Reference proteome</keyword>
<dbReference type="InterPro" id="IPR004358">
    <property type="entry name" value="Sig_transdc_His_kin-like_C"/>
</dbReference>
<dbReference type="GO" id="GO:0005524">
    <property type="term" value="F:ATP binding"/>
    <property type="evidence" value="ECO:0007669"/>
    <property type="project" value="UniProtKB-KW"/>
</dbReference>
<dbReference type="GO" id="GO:0007234">
    <property type="term" value="P:osmosensory signaling via phosphorelay pathway"/>
    <property type="evidence" value="ECO:0007669"/>
    <property type="project" value="TreeGrafter"/>
</dbReference>
<organism evidence="9 10">
    <name type="scientific">Paucimonas lemoignei</name>
    <name type="common">Pseudomonas lemoignei</name>
    <dbReference type="NCBI Taxonomy" id="29443"/>
    <lineage>
        <taxon>Bacteria</taxon>
        <taxon>Pseudomonadati</taxon>
        <taxon>Pseudomonadota</taxon>
        <taxon>Betaproteobacteria</taxon>
        <taxon>Burkholderiales</taxon>
        <taxon>Burkholderiaceae</taxon>
        <taxon>Paucimonas</taxon>
    </lineage>
</organism>
<keyword evidence="4" id="KW-0547">Nucleotide-binding</keyword>
<dbReference type="RefSeq" id="WP_132256416.1">
    <property type="nucleotide sequence ID" value="NZ_SLZQ01000001.1"/>
</dbReference>
<evidence type="ECO:0000256" key="2">
    <source>
        <dbReference type="ARBA" id="ARBA00012438"/>
    </source>
</evidence>